<protein>
    <submittedName>
        <fullName evidence="3">SPOR domain-containing protein</fullName>
    </submittedName>
</protein>
<feature type="region of interest" description="Disordered" evidence="1">
    <location>
        <begin position="35"/>
        <end position="54"/>
    </location>
</feature>
<dbReference type="Proteomes" id="UP001139158">
    <property type="component" value="Unassembled WGS sequence"/>
</dbReference>
<dbReference type="AlphaFoldDB" id="A0A9X1MFM2"/>
<dbReference type="InterPro" id="IPR007730">
    <property type="entry name" value="SPOR-like_dom"/>
</dbReference>
<evidence type="ECO:0000313" key="3">
    <source>
        <dbReference type="EMBL" id="MCC3299138.1"/>
    </source>
</evidence>
<reference evidence="3" key="1">
    <citation type="submission" date="2021-10" db="EMBL/GenBank/DDBJ databases">
        <title>Novel species in genus Arthrobacter.</title>
        <authorList>
            <person name="Liu Y."/>
        </authorList>
    </citation>
    <scope>NUCLEOTIDE SEQUENCE</scope>
    <source>
        <strain evidence="3">Zg-Y453</strain>
    </source>
</reference>
<proteinExistence type="predicted"/>
<gene>
    <name evidence="3" type="ORF">LJ757_15210</name>
</gene>
<comment type="caution">
    <text evidence="3">The sequence shown here is derived from an EMBL/GenBank/DDBJ whole genome shotgun (WGS) entry which is preliminary data.</text>
</comment>
<sequence>MAEFWFNVQTHEVEVGPQSDWTKLIGPYPSREEAERALQKVQARNEAWDRQDED</sequence>
<feature type="domain" description="SPOR" evidence="2">
    <location>
        <begin position="21"/>
        <end position="44"/>
    </location>
</feature>
<accession>A0A9X1MFM2</accession>
<name>A0A9X1MFM2_9MICC</name>
<evidence type="ECO:0000259" key="2">
    <source>
        <dbReference type="Pfam" id="PF05036"/>
    </source>
</evidence>
<evidence type="ECO:0000313" key="4">
    <source>
        <dbReference type="Proteomes" id="UP001139158"/>
    </source>
</evidence>
<organism evidence="3 4">
    <name type="scientific">Arthrobacter caoxuetaonis</name>
    <dbReference type="NCBI Taxonomy" id="2886935"/>
    <lineage>
        <taxon>Bacteria</taxon>
        <taxon>Bacillati</taxon>
        <taxon>Actinomycetota</taxon>
        <taxon>Actinomycetes</taxon>
        <taxon>Micrococcales</taxon>
        <taxon>Micrococcaceae</taxon>
        <taxon>Arthrobacter</taxon>
    </lineage>
</organism>
<dbReference type="Pfam" id="PF05036">
    <property type="entry name" value="SPOR"/>
    <property type="match status" value="1"/>
</dbReference>
<evidence type="ECO:0000256" key="1">
    <source>
        <dbReference type="SAM" id="MobiDB-lite"/>
    </source>
</evidence>
<dbReference type="EMBL" id="JAJFZV010000016">
    <property type="protein sequence ID" value="MCC3299138.1"/>
    <property type="molecule type" value="Genomic_DNA"/>
</dbReference>
<dbReference type="GO" id="GO:0042834">
    <property type="term" value="F:peptidoglycan binding"/>
    <property type="evidence" value="ECO:0007669"/>
    <property type="project" value="InterPro"/>
</dbReference>
<dbReference type="RefSeq" id="WP_227897118.1">
    <property type="nucleotide sequence ID" value="NZ_CP099466.1"/>
</dbReference>
<keyword evidence="4" id="KW-1185">Reference proteome</keyword>